<dbReference type="EMBL" id="JAAAJB010000112">
    <property type="protein sequence ID" value="KAG0265622.1"/>
    <property type="molecule type" value="Genomic_DNA"/>
</dbReference>
<dbReference type="Gene3D" id="1.10.510.10">
    <property type="entry name" value="Transferase(Phosphotransferase) domain 1"/>
    <property type="match status" value="1"/>
</dbReference>
<feature type="region of interest" description="Disordered" evidence="4">
    <location>
        <begin position="457"/>
        <end position="557"/>
    </location>
</feature>
<comment type="caution">
    <text evidence="6">The sequence shown here is derived from an EMBL/GenBank/DDBJ whole genome shotgun (WGS) entry which is preliminary data.</text>
</comment>
<feature type="compositionally biased region" description="Low complexity" evidence="4">
    <location>
        <begin position="1235"/>
        <end position="1266"/>
    </location>
</feature>
<feature type="compositionally biased region" description="Low complexity" evidence="4">
    <location>
        <begin position="506"/>
        <end position="518"/>
    </location>
</feature>
<dbReference type="OrthoDB" id="20872at2759"/>
<dbReference type="InterPro" id="IPR036770">
    <property type="entry name" value="Ankyrin_rpt-contain_sf"/>
</dbReference>
<feature type="compositionally biased region" description="Acidic residues" evidence="4">
    <location>
        <begin position="973"/>
        <end position="984"/>
    </location>
</feature>
<dbReference type="InterPro" id="IPR050745">
    <property type="entry name" value="Multifunctional_regulatory"/>
</dbReference>
<dbReference type="SMART" id="SM00248">
    <property type="entry name" value="ANK"/>
    <property type="match status" value="7"/>
</dbReference>
<keyword evidence="1" id="KW-0677">Repeat</keyword>
<reference evidence="6" key="1">
    <citation type="journal article" date="2020" name="Fungal Divers.">
        <title>Resolving the Mortierellaceae phylogeny through synthesis of multi-gene phylogenetics and phylogenomics.</title>
        <authorList>
            <person name="Vandepol N."/>
            <person name="Liber J."/>
            <person name="Desiro A."/>
            <person name="Na H."/>
            <person name="Kennedy M."/>
            <person name="Barry K."/>
            <person name="Grigoriev I.V."/>
            <person name="Miller A.N."/>
            <person name="O'Donnell K."/>
            <person name="Stajich J.E."/>
            <person name="Bonito G."/>
        </authorList>
    </citation>
    <scope>NUCLEOTIDE SEQUENCE</scope>
    <source>
        <strain evidence="6">BC1065</strain>
    </source>
</reference>
<feature type="region of interest" description="Disordered" evidence="4">
    <location>
        <begin position="953"/>
        <end position="992"/>
    </location>
</feature>
<feature type="region of interest" description="Disordered" evidence="4">
    <location>
        <begin position="850"/>
        <end position="886"/>
    </location>
</feature>
<feature type="compositionally biased region" description="Low complexity" evidence="4">
    <location>
        <begin position="857"/>
        <end position="875"/>
    </location>
</feature>
<evidence type="ECO:0000256" key="3">
    <source>
        <dbReference type="PROSITE-ProRule" id="PRU00023"/>
    </source>
</evidence>
<protein>
    <recommendedName>
        <fullName evidence="5">Protein kinase domain-containing protein</fullName>
    </recommendedName>
</protein>
<dbReference type="PANTHER" id="PTHR24189">
    <property type="entry name" value="MYOTROPHIN"/>
    <property type="match status" value="1"/>
</dbReference>
<evidence type="ECO:0000256" key="4">
    <source>
        <dbReference type="SAM" id="MobiDB-lite"/>
    </source>
</evidence>
<organism evidence="6 7">
    <name type="scientific">Actinomortierella ambigua</name>
    <dbReference type="NCBI Taxonomy" id="1343610"/>
    <lineage>
        <taxon>Eukaryota</taxon>
        <taxon>Fungi</taxon>
        <taxon>Fungi incertae sedis</taxon>
        <taxon>Mucoromycota</taxon>
        <taxon>Mortierellomycotina</taxon>
        <taxon>Mortierellomycetes</taxon>
        <taxon>Mortierellales</taxon>
        <taxon>Mortierellaceae</taxon>
        <taxon>Actinomortierella</taxon>
    </lineage>
</organism>
<evidence type="ECO:0000256" key="1">
    <source>
        <dbReference type="ARBA" id="ARBA00022737"/>
    </source>
</evidence>
<feature type="domain" description="Protein kinase" evidence="5">
    <location>
        <begin position="101"/>
        <end position="420"/>
    </location>
</feature>
<feature type="repeat" description="ANK" evidence="3">
    <location>
        <begin position="747"/>
        <end position="781"/>
    </location>
</feature>
<feature type="compositionally biased region" description="Low complexity" evidence="4">
    <location>
        <begin position="957"/>
        <end position="969"/>
    </location>
</feature>
<feature type="compositionally biased region" description="Low complexity" evidence="4">
    <location>
        <begin position="116"/>
        <end position="147"/>
    </location>
</feature>
<gene>
    <name evidence="6" type="ORF">DFQ27_000497</name>
</gene>
<feature type="repeat" description="ANK" evidence="3">
    <location>
        <begin position="595"/>
        <end position="634"/>
    </location>
</feature>
<feature type="region of interest" description="Disordered" evidence="4">
    <location>
        <begin position="807"/>
        <end position="829"/>
    </location>
</feature>
<feature type="compositionally biased region" description="Low complexity" evidence="4">
    <location>
        <begin position="457"/>
        <end position="481"/>
    </location>
</feature>
<dbReference type="GO" id="GO:0005524">
    <property type="term" value="F:ATP binding"/>
    <property type="evidence" value="ECO:0007669"/>
    <property type="project" value="InterPro"/>
</dbReference>
<feature type="region of interest" description="Disordered" evidence="4">
    <location>
        <begin position="33"/>
        <end position="66"/>
    </location>
</feature>
<name>A0A9P6U9S3_9FUNG</name>
<dbReference type="Gene3D" id="1.25.40.20">
    <property type="entry name" value="Ankyrin repeat-containing domain"/>
    <property type="match status" value="2"/>
</dbReference>
<dbReference type="Proteomes" id="UP000807716">
    <property type="component" value="Unassembled WGS sequence"/>
</dbReference>
<dbReference type="PANTHER" id="PTHR24189:SF50">
    <property type="entry name" value="ANKYRIN REPEAT AND SOCS BOX PROTEIN 2"/>
    <property type="match status" value="1"/>
</dbReference>
<dbReference type="GO" id="GO:0004672">
    <property type="term" value="F:protein kinase activity"/>
    <property type="evidence" value="ECO:0007669"/>
    <property type="project" value="InterPro"/>
</dbReference>
<dbReference type="PROSITE" id="PS50088">
    <property type="entry name" value="ANK_REPEAT"/>
    <property type="match status" value="3"/>
</dbReference>
<accession>A0A9P6U9S3</accession>
<dbReference type="SUPFAM" id="SSF48403">
    <property type="entry name" value="Ankyrin repeat"/>
    <property type="match status" value="1"/>
</dbReference>
<feature type="repeat" description="ANK" evidence="3">
    <location>
        <begin position="675"/>
        <end position="711"/>
    </location>
</feature>
<dbReference type="Pfam" id="PF12796">
    <property type="entry name" value="Ank_2"/>
    <property type="match status" value="1"/>
</dbReference>
<feature type="region of interest" description="Disordered" evidence="4">
    <location>
        <begin position="1114"/>
        <end position="1139"/>
    </location>
</feature>
<dbReference type="InterPro" id="IPR002110">
    <property type="entry name" value="Ankyrin_rpt"/>
</dbReference>
<feature type="compositionally biased region" description="Low complexity" evidence="4">
    <location>
        <begin position="526"/>
        <end position="544"/>
    </location>
</feature>
<evidence type="ECO:0000313" key="7">
    <source>
        <dbReference type="Proteomes" id="UP000807716"/>
    </source>
</evidence>
<proteinExistence type="predicted"/>
<keyword evidence="2 3" id="KW-0040">ANK repeat</keyword>
<keyword evidence="7" id="KW-1185">Reference proteome</keyword>
<evidence type="ECO:0000256" key="2">
    <source>
        <dbReference type="ARBA" id="ARBA00023043"/>
    </source>
</evidence>
<dbReference type="SUPFAM" id="SSF56112">
    <property type="entry name" value="Protein kinase-like (PK-like)"/>
    <property type="match status" value="1"/>
</dbReference>
<evidence type="ECO:0000259" key="5">
    <source>
        <dbReference type="PROSITE" id="PS50011"/>
    </source>
</evidence>
<evidence type="ECO:0000313" key="6">
    <source>
        <dbReference type="EMBL" id="KAG0265622.1"/>
    </source>
</evidence>
<dbReference type="InterPro" id="IPR011009">
    <property type="entry name" value="Kinase-like_dom_sf"/>
</dbReference>
<feature type="compositionally biased region" description="Low complexity" evidence="4">
    <location>
        <begin position="808"/>
        <end position="821"/>
    </location>
</feature>
<dbReference type="InterPro" id="IPR000719">
    <property type="entry name" value="Prot_kinase_dom"/>
</dbReference>
<sequence>MVLHSIDFKNIIKHPLIKATEYSAVHGGTLIKPAPSSASSVHSTSSISSTASSNSSSPAVASSSSSSLESSYTPVVLKWSRHPDDYRDLLHAYSKIRDNAPNIIPLYGATREPPVSAEQESFSSPSAQSLSSPSSNTPSNNAPAALSTSPTITFQRTRASSGLERVQAVVQSTLSSSLPKSSSIASSIASFQLPEPDETQPRDWLATKPAAHGTLHEFLKTPQGEALSWMDKIRLIRGVASGLKYLHDHDLLHMHLHSDNVLIENGPTALLTDFGQYARSTRGPEETQPGNPRWVSGGGTYEKNLMYTAPERLLNPQHQACTTASDVYSLGVIMLEIMVGSRSLASHFLKSLSSSPETRWNLETTTPWTQHGGTRPSQMAMQLPTAMEGLIRKMLSRDPAHRPGMMVIRSQLKEMANTSFDLHVREPISKGTTSIHLNPKKPISVITTPLVQVEASGISAGPSSAGSIASLGSDTSSQPHSPRSPERRRHRRSVLWRALEMSVSSAPPKQQQQQQQQQPQPPPSPRQQQQPPSPAQQQHHQQQPQHRKQVSIWSSASSKGETRTIWAAAAKGDTKTVQSLLSKGTYSINQRDPATDHTPLLAAVADSTPAGAIPSIALLELLINRGAEINAVDQKTKQTVLHHLCGRPDPAAPALPGVLRFLLERGANPNAVSASRQTPLHSLAEKAKTTSPLEAMRLLMDFGADVNQPGPVLWTALHWLSSSEKPFLDAIMLLLTRDVNVNARDSNQWTALHFVAHYNRDPAPALKMLVDAGADVNMLTKRGEDLVQVLLKAKGIDRLALESFVGNQPPQQQQQQQQQQQTGLTGSYHQASNSISSAVGLGLSLGGNSGGNGGGSSSSIHGGSTSSGSLASGQGSHRRNQSSLSTMSNASYGSMALSLASTAETIMASDPTTAFATTTILSPEEEAKEESLKKLADLIRWLIVDCGLDLDHHPLKGRNNNNNKSNRNGYSQDQEEDDEEEEEEIKAKLMHPKSQHPLMRAVRLGMRPIVSVLLETSLAMSETIVLDCAIRVTEDMMTSLLSAGPLASSAAPSMGAIVPSYHGNIHNVHHAHNHPHVYDEVGGGSGTRSPRQQYHHRAQAGSIGSLGSLVMGSTPSPMVGGSGSTNSPSSVTTASTTTTTATTGTGSNVAVAGMVTPKTVAAASAAAARIREIELLLRIWRSEEASQREDLRAGVAARLSAARAQKTLLAVATEGGSGGGVAEAHGSGSGHSRRTTGTLGRARTNAAGRSKLDPQHQQQQQQQQQQASQGRPIGRRTARDAFGAGQQDSSYGSSQDLDDGSNISVISVEHEVTGLLPGMRSVTM</sequence>
<dbReference type="PROSITE" id="PS50297">
    <property type="entry name" value="ANK_REP_REGION"/>
    <property type="match status" value="1"/>
</dbReference>
<feature type="region of interest" description="Disordered" evidence="4">
    <location>
        <begin position="105"/>
        <end position="151"/>
    </location>
</feature>
<dbReference type="PROSITE" id="PS50011">
    <property type="entry name" value="PROTEIN_KINASE_DOM"/>
    <property type="match status" value="1"/>
</dbReference>
<feature type="compositionally biased region" description="Low complexity" evidence="4">
    <location>
        <begin position="1124"/>
        <end position="1139"/>
    </location>
</feature>
<dbReference type="Pfam" id="PF00069">
    <property type="entry name" value="Pkinase"/>
    <property type="match status" value="1"/>
</dbReference>
<feature type="region of interest" description="Disordered" evidence="4">
    <location>
        <begin position="1214"/>
        <end position="1274"/>
    </location>
</feature>